<dbReference type="Proteomes" id="UP001177260">
    <property type="component" value="Unassembled WGS sequence"/>
</dbReference>
<sequence>MSAFNSEMFRRLWWCLYVLDRRLAIETGHPILVQDGNVDVPYPQNLGDGWLAAHQDDHMSCLDLRADIDTEVNRDIVTPIPYLVATIHYSRVVGKVWEAVYGARGSNMVPSAPLLNQLENTISRAQADVRPEFSTLNKECPQGYHITTTLPWWRIKQQMVMRIRWLCLRLLIRKPVSRETNLSGSPNNDTTCITLVRDILQEFSQVPEAKAKSAFPFLHYLAGATMVSLSLIARKPDSRSALGSLTLQAANSLERYCQNTWVSGKMVRTIWKLNQMVKAVTQSYISLQPSAPTAQRSSTGFASNQSTSVGTGARRVFRSTSRTNNPIQVPSSTAGTAAGSHVISNLMDDFDPNAPIGFTESPQQSSPEGIADLLMTDFDFEQNAQNFSDGIHFSGNQRSISALPHNLSQGWLPWPYFTGHLVQSVDAEQHWLHELFDTNLITPPSL</sequence>
<name>A0ACC3B9N9_9EURO</name>
<comment type="caution">
    <text evidence="1">The sequence shown here is derived from an EMBL/GenBank/DDBJ whole genome shotgun (WGS) entry which is preliminary data.</text>
</comment>
<reference evidence="1 2" key="1">
    <citation type="journal article" date="2023" name="ACS Omega">
        <title>Identification of the Neoaspergillic Acid Biosynthesis Gene Cluster by Establishing an In Vitro CRISPR-Ribonucleoprotein Genetic System in Aspergillus melleus.</title>
        <authorList>
            <person name="Yuan B."/>
            <person name="Grau M.F."/>
            <person name="Murata R.M."/>
            <person name="Torok T."/>
            <person name="Venkateswaran K."/>
            <person name="Stajich J.E."/>
            <person name="Wang C.C.C."/>
        </authorList>
    </citation>
    <scope>NUCLEOTIDE SEQUENCE [LARGE SCALE GENOMIC DNA]</scope>
    <source>
        <strain evidence="1 2">IMV 1140</strain>
    </source>
</reference>
<proteinExistence type="predicted"/>
<gene>
    <name evidence="1" type="ORF">N8T08_001818</name>
</gene>
<evidence type="ECO:0000313" key="1">
    <source>
        <dbReference type="EMBL" id="KAK1147079.1"/>
    </source>
</evidence>
<organism evidence="1 2">
    <name type="scientific">Aspergillus melleus</name>
    <dbReference type="NCBI Taxonomy" id="138277"/>
    <lineage>
        <taxon>Eukaryota</taxon>
        <taxon>Fungi</taxon>
        <taxon>Dikarya</taxon>
        <taxon>Ascomycota</taxon>
        <taxon>Pezizomycotina</taxon>
        <taxon>Eurotiomycetes</taxon>
        <taxon>Eurotiomycetidae</taxon>
        <taxon>Eurotiales</taxon>
        <taxon>Aspergillaceae</taxon>
        <taxon>Aspergillus</taxon>
        <taxon>Aspergillus subgen. Circumdati</taxon>
    </lineage>
</organism>
<keyword evidence="2" id="KW-1185">Reference proteome</keyword>
<evidence type="ECO:0000313" key="2">
    <source>
        <dbReference type="Proteomes" id="UP001177260"/>
    </source>
</evidence>
<protein>
    <submittedName>
        <fullName evidence="1">Uncharacterized protein</fullName>
    </submittedName>
</protein>
<dbReference type="EMBL" id="JAOPJF010000013">
    <property type="protein sequence ID" value="KAK1147079.1"/>
    <property type="molecule type" value="Genomic_DNA"/>
</dbReference>
<accession>A0ACC3B9N9</accession>